<evidence type="ECO:0000256" key="1">
    <source>
        <dbReference type="SAM" id="SignalP"/>
    </source>
</evidence>
<feature type="domain" description="DUF306" evidence="2">
    <location>
        <begin position="34"/>
        <end position="136"/>
    </location>
</feature>
<dbReference type="AlphaFoldDB" id="A0A2W2AWA1"/>
<proteinExistence type="predicted"/>
<name>A0A2W2AWA1_9BACT</name>
<evidence type="ECO:0000259" key="2">
    <source>
        <dbReference type="Pfam" id="PF03724"/>
    </source>
</evidence>
<evidence type="ECO:0000313" key="3">
    <source>
        <dbReference type="EMBL" id="PZF71968.1"/>
    </source>
</evidence>
<dbReference type="OrthoDB" id="880459at2"/>
<reference evidence="3 4" key="1">
    <citation type="submission" date="2018-06" db="EMBL/GenBank/DDBJ databases">
        <title>Mucibacter soli gen. nov., sp. nov., a new member of the family Chitinophagaceae producing mucin.</title>
        <authorList>
            <person name="Kim M.-K."/>
            <person name="Park S."/>
            <person name="Kim T.-S."/>
            <person name="Joung Y."/>
            <person name="Han J.-H."/>
            <person name="Kim S.B."/>
        </authorList>
    </citation>
    <scope>NUCLEOTIDE SEQUENCE [LARGE SCALE GENOMIC DNA]</scope>
    <source>
        <strain evidence="3 4">R1-15</strain>
    </source>
</reference>
<dbReference type="Gene3D" id="2.40.128.270">
    <property type="match status" value="1"/>
</dbReference>
<dbReference type="InterPro" id="IPR005184">
    <property type="entry name" value="DUF306_Meta_HslJ"/>
</dbReference>
<accession>A0A2W2AWA1</accession>
<feature type="chain" id="PRO_5015979340" description="DUF306 domain-containing protein" evidence="1">
    <location>
        <begin position="20"/>
        <end position="146"/>
    </location>
</feature>
<dbReference type="RefSeq" id="WP_110999910.1">
    <property type="nucleotide sequence ID" value="NZ_QKTW01000021.1"/>
</dbReference>
<organism evidence="3 4">
    <name type="scientific">Taibaiella soli</name>
    <dbReference type="NCBI Taxonomy" id="1649169"/>
    <lineage>
        <taxon>Bacteria</taxon>
        <taxon>Pseudomonadati</taxon>
        <taxon>Bacteroidota</taxon>
        <taxon>Chitinophagia</taxon>
        <taxon>Chitinophagales</taxon>
        <taxon>Chitinophagaceae</taxon>
        <taxon>Taibaiella</taxon>
    </lineage>
</organism>
<gene>
    <name evidence="3" type="ORF">DN068_15780</name>
</gene>
<dbReference type="Proteomes" id="UP000248745">
    <property type="component" value="Unassembled WGS sequence"/>
</dbReference>
<dbReference type="PANTHER" id="PTHR35535:SF1">
    <property type="entry name" value="HEAT SHOCK PROTEIN HSLJ"/>
    <property type="match status" value="1"/>
</dbReference>
<feature type="signal peptide" evidence="1">
    <location>
        <begin position="1"/>
        <end position="19"/>
    </location>
</feature>
<sequence length="146" mass="16605">MRYLLLFILCISLWSCSTSKTTSKKEPISKDALAQLQDKRWVLQKLPDTTVPKMTKQIYILFDKNGVEVKGFGGCNGFGGSYKTDDKGLHLSNMISTQMWCDYGPVEQKFMHAIQDCDNFIITGDDMQLLKNNKPVAYFTAVYLNN</sequence>
<dbReference type="PANTHER" id="PTHR35535">
    <property type="entry name" value="HEAT SHOCK PROTEIN HSLJ"/>
    <property type="match status" value="1"/>
</dbReference>
<dbReference type="EMBL" id="QKTW01000021">
    <property type="protein sequence ID" value="PZF71968.1"/>
    <property type="molecule type" value="Genomic_DNA"/>
</dbReference>
<keyword evidence="4" id="KW-1185">Reference proteome</keyword>
<dbReference type="InterPro" id="IPR053147">
    <property type="entry name" value="Hsp_HslJ-like"/>
</dbReference>
<keyword evidence="1" id="KW-0732">Signal</keyword>
<comment type="caution">
    <text evidence="3">The sequence shown here is derived from an EMBL/GenBank/DDBJ whole genome shotgun (WGS) entry which is preliminary data.</text>
</comment>
<dbReference type="Pfam" id="PF03724">
    <property type="entry name" value="META"/>
    <property type="match status" value="1"/>
</dbReference>
<dbReference type="InterPro" id="IPR038670">
    <property type="entry name" value="HslJ-like_sf"/>
</dbReference>
<protein>
    <recommendedName>
        <fullName evidence="2">DUF306 domain-containing protein</fullName>
    </recommendedName>
</protein>
<evidence type="ECO:0000313" key="4">
    <source>
        <dbReference type="Proteomes" id="UP000248745"/>
    </source>
</evidence>